<evidence type="ECO:0000313" key="6">
    <source>
        <dbReference type="Proteomes" id="UP000636479"/>
    </source>
</evidence>
<evidence type="ECO:0000256" key="2">
    <source>
        <dbReference type="ARBA" id="ARBA00022723"/>
    </source>
</evidence>
<reference evidence="5" key="1">
    <citation type="submission" date="2020-05" db="EMBL/GenBank/DDBJ databases">
        <title>Mycena genomes resolve the evolution of fungal bioluminescence.</title>
        <authorList>
            <person name="Tsai I.J."/>
        </authorList>
    </citation>
    <scope>NUCLEOTIDE SEQUENCE</scope>
    <source>
        <strain evidence="5">171206Taipei</strain>
    </source>
</reference>
<dbReference type="Pfam" id="PF13359">
    <property type="entry name" value="DDE_Tnp_4"/>
    <property type="match status" value="1"/>
</dbReference>
<organism evidence="5 6">
    <name type="scientific">Mycena indigotica</name>
    <dbReference type="NCBI Taxonomy" id="2126181"/>
    <lineage>
        <taxon>Eukaryota</taxon>
        <taxon>Fungi</taxon>
        <taxon>Dikarya</taxon>
        <taxon>Basidiomycota</taxon>
        <taxon>Agaricomycotina</taxon>
        <taxon>Agaricomycetes</taxon>
        <taxon>Agaricomycetidae</taxon>
        <taxon>Agaricales</taxon>
        <taxon>Marasmiineae</taxon>
        <taxon>Mycenaceae</taxon>
        <taxon>Mycena</taxon>
    </lineage>
</organism>
<dbReference type="RefSeq" id="XP_037217871.1">
    <property type="nucleotide sequence ID" value="XM_037366459.1"/>
</dbReference>
<dbReference type="AlphaFoldDB" id="A0A8H6VXJ0"/>
<dbReference type="InterPro" id="IPR027806">
    <property type="entry name" value="HARBI1_dom"/>
</dbReference>
<dbReference type="EMBL" id="JACAZF010000008">
    <property type="protein sequence ID" value="KAF7297512.1"/>
    <property type="molecule type" value="Genomic_DNA"/>
</dbReference>
<evidence type="ECO:0000256" key="3">
    <source>
        <dbReference type="SAM" id="MobiDB-lite"/>
    </source>
</evidence>
<comment type="caution">
    <text evidence="5">The sequence shown here is derived from an EMBL/GenBank/DDBJ whole genome shotgun (WGS) entry which is preliminary data.</text>
</comment>
<dbReference type="OrthoDB" id="2408877at2759"/>
<keyword evidence="2" id="KW-0479">Metal-binding</keyword>
<evidence type="ECO:0000313" key="5">
    <source>
        <dbReference type="EMBL" id="KAF7297512.1"/>
    </source>
</evidence>
<feature type="region of interest" description="Disordered" evidence="3">
    <location>
        <begin position="32"/>
        <end position="54"/>
    </location>
</feature>
<feature type="compositionally biased region" description="Acidic residues" evidence="3">
    <location>
        <begin position="36"/>
        <end position="45"/>
    </location>
</feature>
<keyword evidence="6" id="KW-1185">Reference proteome</keyword>
<dbReference type="GO" id="GO:0046872">
    <property type="term" value="F:metal ion binding"/>
    <property type="evidence" value="ECO:0007669"/>
    <property type="project" value="UniProtKB-KW"/>
</dbReference>
<sequence>MPIPTHRETIRRAILYQFQLRLLCLTARNASANDGNDSESDDSGADSDVPPTGYHVAHPPSFIGHVINAQSACEHTRYLRPRHEVIKFSQFQLLTAFSQSAEDLHNFVNIVRISPFVFASIVTMIENDPVFQNNSQNEQTPVDKQLAVTLYRMGRYGNGGSVDDVARFAGVGHGSVTLFTSRCFDAIERLHPLFVRALSREEKEQEKCWIDRHIGYRSSWREGYLMYDGTIVPLCEKPALNGQAYFTRKSNYGLNVQIGNVPSNLRIIDYSHGFTGSAHDSSAFEYTTARKHPELLFEGDEHGFGDSAYALSEYMIPMFRSPARPTWLSITFSVQHYPLSEFDPSIAWELSKVAGNVSRDYEQVLPKSVIMLRPAVGSLLPLYCIILWWSWKGLGRVTHLSTMEEHDGDDMPMQNDMAEGEAKRQRLVAEINAIRGR</sequence>
<accession>A0A8H6VXJ0</accession>
<name>A0A8H6VXJ0_9AGAR</name>
<evidence type="ECO:0000256" key="1">
    <source>
        <dbReference type="ARBA" id="ARBA00001968"/>
    </source>
</evidence>
<proteinExistence type="predicted"/>
<comment type="cofactor">
    <cofactor evidence="1">
        <name>a divalent metal cation</name>
        <dbReference type="ChEBI" id="CHEBI:60240"/>
    </cofactor>
</comment>
<gene>
    <name evidence="5" type="ORF">MIND_00985200</name>
</gene>
<protein>
    <submittedName>
        <fullName evidence="5">DDE Tnp4 domain-containing protein</fullName>
    </submittedName>
</protein>
<dbReference type="Proteomes" id="UP000636479">
    <property type="component" value="Unassembled WGS sequence"/>
</dbReference>
<dbReference type="GeneID" id="59348975"/>
<feature type="domain" description="DDE Tnp4" evidence="4">
    <location>
        <begin position="228"/>
        <end position="319"/>
    </location>
</feature>
<evidence type="ECO:0000259" key="4">
    <source>
        <dbReference type="Pfam" id="PF13359"/>
    </source>
</evidence>